<dbReference type="GO" id="GO:0032259">
    <property type="term" value="P:methylation"/>
    <property type="evidence" value="ECO:0007669"/>
    <property type="project" value="UniProtKB-KW"/>
</dbReference>
<dbReference type="Gene3D" id="3.40.50.150">
    <property type="entry name" value="Vaccinia Virus protein VP39"/>
    <property type="match status" value="1"/>
</dbReference>
<organism evidence="2 3">
    <name type="scientific">Amycolatopsis umgeniensis</name>
    <dbReference type="NCBI Taxonomy" id="336628"/>
    <lineage>
        <taxon>Bacteria</taxon>
        <taxon>Bacillati</taxon>
        <taxon>Actinomycetota</taxon>
        <taxon>Actinomycetes</taxon>
        <taxon>Pseudonocardiales</taxon>
        <taxon>Pseudonocardiaceae</taxon>
        <taxon>Amycolatopsis</taxon>
    </lineage>
</organism>
<evidence type="ECO:0000259" key="1">
    <source>
        <dbReference type="Pfam" id="PF08241"/>
    </source>
</evidence>
<keyword evidence="2" id="KW-0489">Methyltransferase</keyword>
<dbReference type="InterPro" id="IPR029063">
    <property type="entry name" value="SAM-dependent_MTases_sf"/>
</dbReference>
<gene>
    <name evidence="2" type="ORF">HDA45_000301</name>
</gene>
<evidence type="ECO:0000313" key="2">
    <source>
        <dbReference type="EMBL" id="MBB5850214.1"/>
    </source>
</evidence>
<name>A0A841AVA6_9PSEU</name>
<dbReference type="PANTHER" id="PTHR43591">
    <property type="entry name" value="METHYLTRANSFERASE"/>
    <property type="match status" value="1"/>
</dbReference>
<sequence length="236" mass="25386">MPSPANDAVPLDYETDPGRFAANVLSTARFSSCGDVHPEIARRLDGCSLVLDIGGGTGALSRLLTRRRVATVVADLSSHVSRAPGFAVRADVAGLPFHGGTFDGAAALWMLHHVPEPVEALAEVSRVLTPGGLLAVSTSSRWNDPELAWALPRWGRPSSFDAEIAETLLGKVFEVESVRTWDARLVTLPDHAAVALFLRGRGLPEPSARRLARTVEVPLSLTKRGLVAWARKRYRG</sequence>
<proteinExistence type="predicted"/>
<dbReference type="AlphaFoldDB" id="A0A841AVA6"/>
<comment type="caution">
    <text evidence="2">The sequence shown here is derived from an EMBL/GenBank/DDBJ whole genome shotgun (WGS) entry which is preliminary data.</text>
</comment>
<dbReference type="GO" id="GO:0008757">
    <property type="term" value="F:S-adenosylmethionine-dependent methyltransferase activity"/>
    <property type="evidence" value="ECO:0007669"/>
    <property type="project" value="InterPro"/>
</dbReference>
<dbReference type="RefSeq" id="WP_184891496.1">
    <property type="nucleotide sequence ID" value="NZ_JACHMX010000001.1"/>
</dbReference>
<evidence type="ECO:0000313" key="3">
    <source>
        <dbReference type="Proteomes" id="UP000580861"/>
    </source>
</evidence>
<keyword evidence="2" id="KW-0808">Transferase</keyword>
<feature type="domain" description="Methyltransferase type 11" evidence="1">
    <location>
        <begin position="51"/>
        <end position="135"/>
    </location>
</feature>
<dbReference type="SUPFAM" id="SSF53335">
    <property type="entry name" value="S-adenosyl-L-methionine-dependent methyltransferases"/>
    <property type="match status" value="1"/>
</dbReference>
<reference evidence="2 3" key="1">
    <citation type="submission" date="2020-08" db="EMBL/GenBank/DDBJ databases">
        <title>Sequencing the genomes of 1000 actinobacteria strains.</title>
        <authorList>
            <person name="Klenk H.-P."/>
        </authorList>
    </citation>
    <scope>NUCLEOTIDE SEQUENCE [LARGE SCALE GENOMIC DNA]</scope>
    <source>
        <strain evidence="2 3">DSM 45272</strain>
    </source>
</reference>
<dbReference type="Proteomes" id="UP000580861">
    <property type="component" value="Unassembled WGS sequence"/>
</dbReference>
<keyword evidence="3" id="KW-1185">Reference proteome</keyword>
<dbReference type="CDD" id="cd02440">
    <property type="entry name" value="AdoMet_MTases"/>
    <property type="match status" value="1"/>
</dbReference>
<dbReference type="InterPro" id="IPR013216">
    <property type="entry name" value="Methyltransf_11"/>
</dbReference>
<dbReference type="Pfam" id="PF08241">
    <property type="entry name" value="Methyltransf_11"/>
    <property type="match status" value="1"/>
</dbReference>
<protein>
    <submittedName>
        <fullName evidence="2">SAM-dependent methyltransferase</fullName>
    </submittedName>
</protein>
<dbReference type="EMBL" id="JACHMX010000001">
    <property type="protein sequence ID" value="MBB5850214.1"/>
    <property type="molecule type" value="Genomic_DNA"/>
</dbReference>
<accession>A0A841AVA6</accession>